<dbReference type="PANTHER" id="PTHR28153:SF1">
    <property type="entry name" value="DUF4484 DOMAIN-CONTAINING PROTEIN"/>
    <property type="match status" value="1"/>
</dbReference>
<evidence type="ECO:0000256" key="1">
    <source>
        <dbReference type="SAM" id="MobiDB-lite"/>
    </source>
</evidence>
<accession>A0AAV9Q2P2</accession>
<evidence type="ECO:0000313" key="4">
    <source>
        <dbReference type="Proteomes" id="UP001345827"/>
    </source>
</evidence>
<feature type="region of interest" description="Disordered" evidence="1">
    <location>
        <begin position="364"/>
        <end position="387"/>
    </location>
</feature>
<dbReference type="PANTHER" id="PTHR28153">
    <property type="entry name" value="PROTEIN, PUTATIVE-RELATED"/>
    <property type="match status" value="1"/>
</dbReference>
<keyword evidence="4" id="KW-1185">Reference proteome</keyword>
<dbReference type="EMBL" id="JAXLQG010000011">
    <property type="protein sequence ID" value="KAK5534560.1"/>
    <property type="molecule type" value="Genomic_DNA"/>
</dbReference>
<proteinExistence type="predicted"/>
<dbReference type="AlphaFoldDB" id="A0AAV9Q2P2"/>
<feature type="compositionally biased region" description="Acidic residues" evidence="1">
    <location>
        <begin position="468"/>
        <end position="481"/>
    </location>
</feature>
<feature type="region of interest" description="Disordered" evidence="1">
    <location>
        <begin position="146"/>
        <end position="183"/>
    </location>
</feature>
<dbReference type="Pfam" id="PF14831">
    <property type="entry name" value="DUF4484"/>
    <property type="match status" value="1"/>
</dbReference>
<feature type="domain" description="DUF4484" evidence="2">
    <location>
        <begin position="389"/>
        <end position="563"/>
    </location>
</feature>
<feature type="compositionally biased region" description="Polar residues" evidence="1">
    <location>
        <begin position="370"/>
        <end position="380"/>
    </location>
</feature>
<dbReference type="InterPro" id="IPR018626">
    <property type="entry name" value="LCHN/Anr2"/>
</dbReference>
<feature type="compositionally biased region" description="Polar residues" evidence="1">
    <location>
        <begin position="152"/>
        <end position="179"/>
    </location>
</feature>
<reference evidence="3 4" key="1">
    <citation type="submission" date="2023-06" db="EMBL/GenBank/DDBJ databases">
        <title>Black Yeasts Isolated from many extreme environments.</title>
        <authorList>
            <person name="Coleine C."/>
            <person name="Stajich J.E."/>
            <person name="Selbmann L."/>
        </authorList>
    </citation>
    <scope>NUCLEOTIDE SEQUENCE [LARGE SCALE GENOMIC DNA]</scope>
    <source>
        <strain evidence="3 4">CCFEE 5887</strain>
    </source>
</reference>
<evidence type="ECO:0000259" key="2">
    <source>
        <dbReference type="Pfam" id="PF14831"/>
    </source>
</evidence>
<feature type="compositionally biased region" description="Polar residues" evidence="1">
    <location>
        <begin position="485"/>
        <end position="495"/>
    </location>
</feature>
<sequence length="564" mass="63112">MAVPTPLRIDTSSEPPVPPIAALFLVNFDNRKGYTLGWHRSIEDVQIEGVVEFKSLPSGLHNVEEDLIYFIHEDYAGLSAFVNKPDEHSERAARMLAVGVLVPLEHGRIGRSWRHAVILKELARAQMDDLKNTTALEDYWDKHKLTPGDQGAQPSVEVNGQQTNGYRKSRSMSTATTSIPPHHSLMPHHPALTLLDALRGFGPLIFPLYRAALLRKRILIVTDTPVESSCNLVYNMSIISSISRSLSSPFPDTEASAAWLQPLFTVGVMDIPQLEQTKSWIACTTDDVLSTKPQLYDVLVLMPPSEIKTASKKAFPRIVHSTPELSKSFPRTCIRASQRDYHRFVHLRQGLRRYPPCQVAINGVDESGNDDTLSTSSSESAYDENKAVVEPPSWPRAAYTSLVWWASAGDRRYGLTDSEEAEIEQDKSFIPDGEDDQTREVALVAFFHRMTEAIFGTITAALARADGQDPEEEYHDEDDHDESPIDQTSMEQTTPVEEEETRGLLPTQGEKAEVDITQEDMAAMGLDSWIASDKRFVEEFVYLWWGRKAVVHAAVIECCGLRIL</sequence>
<dbReference type="InterPro" id="IPR028115">
    <property type="entry name" value="DUF4484"/>
</dbReference>
<dbReference type="Pfam" id="PF09804">
    <property type="entry name" value="DENND11"/>
    <property type="match status" value="1"/>
</dbReference>
<dbReference type="InterPro" id="IPR053056">
    <property type="entry name" value="Lipid_Metab_Assoc_Protein"/>
</dbReference>
<organism evidence="3 4">
    <name type="scientific">Vermiconidia calcicola</name>
    <dbReference type="NCBI Taxonomy" id="1690605"/>
    <lineage>
        <taxon>Eukaryota</taxon>
        <taxon>Fungi</taxon>
        <taxon>Dikarya</taxon>
        <taxon>Ascomycota</taxon>
        <taxon>Pezizomycotina</taxon>
        <taxon>Dothideomycetes</taxon>
        <taxon>Dothideomycetidae</taxon>
        <taxon>Mycosphaerellales</taxon>
        <taxon>Extremaceae</taxon>
        <taxon>Vermiconidia</taxon>
    </lineage>
</organism>
<dbReference type="Proteomes" id="UP001345827">
    <property type="component" value="Unassembled WGS sequence"/>
</dbReference>
<evidence type="ECO:0000313" key="3">
    <source>
        <dbReference type="EMBL" id="KAK5534560.1"/>
    </source>
</evidence>
<gene>
    <name evidence="3" type="ORF">LTR25_006592</name>
</gene>
<name>A0AAV9Q2P2_9PEZI</name>
<feature type="region of interest" description="Disordered" evidence="1">
    <location>
        <begin position="465"/>
        <end position="511"/>
    </location>
</feature>
<dbReference type="GO" id="GO:0005811">
    <property type="term" value="C:lipid droplet"/>
    <property type="evidence" value="ECO:0007669"/>
    <property type="project" value="TreeGrafter"/>
</dbReference>
<comment type="caution">
    <text evidence="3">The sequence shown here is derived from an EMBL/GenBank/DDBJ whole genome shotgun (WGS) entry which is preliminary data.</text>
</comment>
<protein>
    <recommendedName>
        <fullName evidence="2">DUF4484 domain-containing protein</fullName>
    </recommendedName>
</protein>